<protein>
    <recommendedName>
        <fullName evidence="4">Ovate family protein</fullName>
    </recommendedName>
</protein>
<name>A0ABU6RNE1_9FABA</name>
<dbReference type="PANTHER" id="PTHR36378">
    <property type="entry name" value="COTTON FIBER PROTEIN"/>
    <property type="match status" value="1"/>
</dbReference>
<evidence type="ECO:0000256" key="1">
    <source>
        <dbReference type="SAM" id="MobiDB-lite"/>
    </source>
</evidence>
<evidence type="ECO:0000313" key="3">
    <source>
        <dbReference type="Proteomes" id="UP001341840"/>
    </source>
</evidence>
<sequence length="190" mass="21055">MDSSATVCLCSRPGASHNLFLLRSHYPYLSSNLSIMEGNHEAKDGSGGGTEHRRRKRMQTLRGAFSRMGKRKRLGGMMRSISSLQLGSQSPDDGSLKTDFAADDSSYSPSPSSSSRYSSSVGLNEMVQGDDDGEIKQENVVVAISLDDGDLMIDAKADEFIGQFYKQMRLQRMDVMDPLYKERSHRSLGW</sequence>
<dbReference type="Proteomes" id="UP001341840">
    <property type="component" value="Unassembled WGS sequence"/>
</dbReference>
<organism evidence="2 3">
    <name type="scientific">Stylosanthes scabra</name>
    <dbReference type="NCBI Taxonomy" id="79078"/>
    <lineage>
        <taxon>Eukaryota</taxon>
        <taxon>Viridiplantae</taxon>
        <taxon>Streptophyta</taxon>
        <taxon>Embryophyta</taxon>
        <taxon>Tracheophyta</taxon>
        <taxon>Spermatophyta</taxon>
        <taxon>Magnoliopsida</taxon>
        <taxon>eudicotyledons</taxon>
        <taxon>Gunneridae</taxon>
        <taxon>Pentapetalae</taxon>
        <taxon>rosids</taxon>
        <taxon>fabids</taxon>
        <taxon>Fabales</taxon>
        <taxon>Fabaceae</taxon>
        <taxon>Papilionoideae</taxon>
        <taxon>50 kb inversion clade</taxon>
        <taxon>dalbergioids sensu lato</taxon>
        <taxon>Dalbergieae</taxon>
        <taxon>Pterocarpus clade</taxon>
        <taxon>Stylosanthes</taxon>
    </lineage>
</organism>
<reference evidence="2 3" key="1">
    <citation type="journal article" date="2023" name="Plants (Basel)">
        <title>Bridging the Gap: Combining Genomics and Transcriptomics Approaches to Understand Stylosanthes scabra, an Orphan Legume from the Brazilian Caatinga.</title>
        <authorList>
            <person name="Ferreira-Neto J.R.C."/>
            <person name="da Silva M.D."/>
            <person name="Binneck E."/>
            <person name="de Melo N.F."/>
            <person name="da Silva R.H."/>
            <person name="de Melo A.L.T.M."/>
            <person name="Pandolfi V."/>
            <person name="Bustamante F.O."/>
            <person name="Brasileiro-Vidal A.C."/>
            <person name="Benko-Iseppon A.M."/>
        </authorList>
    </citation>
    <scope>NUCLEOTIDE SEQUENCE [LARGE SCALE GENOMIC DNA]</scope>
    <source>
        <tissue evidence="2">Leaves</tissue>
    </source>
</reference>
<feature type="compositionally biased region" description="Low complexity" evidence="1">
    <location>
        <begin position="105"/>
        <end position="120"/>
    </location>
</feature>
<evidence type="ECO:0000313" key="2">
    <source>
        <dbReference type="EMBL" id="MED6125326.1"/>
    </source>
</evidence>
<dbReference type="EMBL" id="JASCZI010030913">
    <property type="protein sequence ID" value="MED6125326.1"/>
    <property type="molecule type" value="Genomic_DNA"/>
</dbReference>
<dbReference type="Pfam" id="PF05553">
    <property type="entry name" value="DUF761"/>
    <property type="match status" value="1"/>
</dbReference>
<keyword evidence="3" id="KW-1185">Reference proteome</keyword>
<evidence type="ECO:0008006" key="4">
    <source>
        <dbReference type="Google" id="ProtNLM"/>
    </source>
</evidence>
<dbReference type="PANTHER" id="PTHR36378:SF1">
    <property type="entry name" value="COTTON FIBER PROTEIN"/>
    <property type="match status" value="1"/>
</dbReference>
<dbReference type="InterPro" id="IPR008480">
    <property type="entry name" value="DUF761_pln"/>
</dbReference>
<feature type="region of interest" description="Disordered" evidence="1">
    <location>
        <begin position="39"/>
        <end position="59"/>
    </location>
</feature>
<feature type="region of interest" description="Disordered" evidence="1">
    <location>
        <begin position="84"/>
        <end position="120"/>
    </location>
</feature>
<accession>A0ABU6RNE1</accession>
<gene>
    <name evidence="2" type="ORF">PIB30_067465</name>
</gene>
<comment type="caution">
    <text evidence="2">The sequence shown here is derived from an EMBL/GenBank/DDBJ whole genome shotgun (WGS) entry which is preliminary data.</text>
</comment>
<proteinExistence type="predicted"/>